<keyword evidence="2" id="KW-1185">Reference proteome</keyword>
<gene>
    <name evidence="1" type="ORF">KIL84_000598</name>
</gene>
<name>A0A9D3WYE7_9SAUR</name>
<organism evidence="1 2">
    <name type="scientific">Mauremys mutica</name>
    <name type="common">yellowpond turtle</name>
    <dbReference type="NCBI Taxonomy" id="74926"/>
    <lineage>
        <taxon>Eukaryota</taxon>
        <taxon>Metazoa</taxon>
        <taxon>Chordata</taxon>
        <taxon>Craniata</taxon>
        <taxon>Vertebrata</taxon>
        <taxon>Euteleostomi</taxon>
        <taxon>Archelosauria</taxon>
        <taxon>Testudinata</taxon>
        <taxon>Testudines</taxon>
        <taxon>Cryptodira</taxon>
        <taxon>Durocryptodira</taxon>
        <taxon>Testudinoidea</taxon>
        <taxon>Geoemydidae</taxon>
        <taxon>Geoemydinae</taxon>
        <taxon>Mauremys</taxon>
    </lineage>
</organism>
<accession>A0A9D3WYE7</accession>
<reference evidence="1" key="1">
    <citation type="submission" date="2021-09" db="EMBL/GenBank/DDBJ databases">
        <title>The genome of Mauremys mutica provides insights into the evolution of semi-aquatic lifestyle.</title>
        <authorList>
            <person name="Gong S."/>
            <person name="Gao Y."/>
        </authorList>
    </citation>
    <scope>NUCLEOTIDE SEQUENCE</scope>
    <source>
        <strain evidence="1">MM-2020</strain>
        <tissue evidence="1">Muscle</tissue>
    </source>
</reference>
<protein>
    <submittedName>
        <fullName evidence="1">Uncharacterized protein</fullName>
    </submittedName>
</protein>
<evidence type="ECO:0000313" key="1">
    <source>
        <dbReference type="EMBL" id="KAH1169613.1"/>
    </source>
</evidence>
<sequence>MGHVNCLKTQMSNEGNFLLAMYSLSPTASLGLSLHCSIKRCGGAFIQHTYLSRNLQGDFKMLLTKLIVSHIIILFVQNWAKTGNVLPEKGFLAFNMLSFSIKMGERTVQIFSLR</sequence>
<dbReference type="EMBL" id="JAHDVG010000484">
    <property type="protein sequence ID" value="KAH1169613.1"/>
    <property type="molecule type" value="Genomic_DNA"/>
</dbReference>
<proteinExistence type="predicted"/>
<dbReference type="AlphaFoldDB" id="A0A9D3WYE7"/>
<dbReference type="Proteomes" id="UP000827986">
    <property type="component" value="Unassembled WGS sequence"/>
</dbReference>
<comment type="caution">
    <text evidence="1">The sequence shown here is derived from an EMBL/GenBank/DDBJ whole genome shotgun (WGS) entry which is preliminary data.</text>
</comment>
<evidence type="ECO:0000313" key="2">
    <source>
        <dbReference type="Proteomes" id="UP000827986"/>
    </source>
</evidence>